<sequence>MNPKKITITDVAQHAGVSVTTVSLVLSGKGRISDKTCHRVNSAIETLGYVRNQQAAMLRGSVSNVIGLIVSDISEPFYAEVAAGISEILEAQGKVLFLTQCGKKGLHLARCLDSLSGYGVDGIIVGSGRFLSDEMKQKARDMHLPLVCAARASEFDDIDVIRPDNSQAAKIATEYLIKHGHRQIAYLGGESSSLTRAERLGGFCGTLIQYGLPFKSEWVVECDCKQQDAAEATKTLLNHHPKITAILCHKASIAMGAYFGVIGMGNSVGKDENESYYSRQVALIGFGDVPEAELTDPPLTFISSSAREIGYSAANRMLQRIDAPDEQVQHIILPPKLIARGSA</sequence>
<dbReference type="Pfam" id="PF00356">
    <property type="entry name" value="LacI"/>
    <property type="match status" value="1"/>
</dbReference>
<proteinExistence type="predicted"/>
<dbReference type="HOGENOM" id="CLU_037628_6_0_6"/>
<dbReference type="InterPro" id="IPR000843">
    <property type="entry name" value="HTH_LacI"/>
</dbReference>
<dbReference type="Gene3D" id="3.40.50.2300">
    <property type="match status" value="2"/>
</dbReference>
<dbReference type="InterPro" id="IPR028082">
    <property type="entry name" value="Peripla_BP_I"/>
</dbReference>
<dbReference type="NCBIfam" id="NF007449">
    <property type="entry name" value="PRK10014.1"/>
    <property type="match status" value="1"/>
</dbReference>
<dbReference type="PANTHER" id="PTHR30146:SF148">
    <property type="entry name" value="HTH-TYPE TRANSCRIPTIONAL REPRESSOR PURR-RELATED"/>
    <property type="match status" value="1"/>
</dbReference>
<dbReference type="KEGG" id="hav:AT03_11240"/>
<keyword evidence="7" id="KW-1185">Reference proteome</keyword>
<keyword evidence="1" id="KW-0678">Repressor</keyword>
<dbReference type="SUPFAM" id="SSF47413">
    <property type="entry name" value="lambda repressor-like DNA-binding domains"/>
    <property type="match status" value="1"/>
</dbReference>
<keyword evidence="2" id="KW-0805">Transcription regulation</keyword>
<dbReference type="PROSITE" id="PS00356">
    <property type="entry name" value="HTH_LACI_1"/>
    <property type="match status" value="1"/>
</dbReference>
<dbReference type="PATRIC" id="fig|1453496.5.peg.2267"/>
<feature type="domain" description="HTH lacI-type" evidence="5">
    <location>
        <begin position="6"/>
        <end position="60"/>
    </location>
</feature>
<dbReference type="RefSeq" id="WP_025801382.1">
    <property type="nucleotide sequence ID" value="NZ_CP009706.1"/>
</dbReference>
<name>A0A097R2E1_HAFAL</name>
<dbReference type="Proteomes" id="UP000029986">
    <property type="component" value="Chromosome"/>
</dbReference>
<evidence type="ECO:0000256" key="2">
    <source>
        <dbReference type="ARBA" id="ARBA00023015"/>
    </source>
</evidence>
<dbReference type="OrthoDB" id="9798934at2"/>
<organism evidence="6 7">
    <name type="scientific">Hafnia alvei FB1</name>
    <dbReference type="NCBI Taxonomy" id="1453496"/>
    <lineage>
        <taxon>Bacteria</taxon>
        <taxon>Pseudomonadati</taxon>
        <taxon>Pseudomonadota</taxon>
        <taxon>Gammaproteobacteria</taxon>
        <taxon>Enterobacterales</taxon>
        <taxon>Hafniaceae</taxon>
        <taxon>Hafnia</taxon>
    </lineage>
</organism>
<dbReference type="InterPro" id="IPR001761">
    <property type="entry name" value="Peripla_BP/Lac1_sug-bd_dom"/>
</dbReference>
<dbReference type="InterPro" id="IPR010982">
    <property type="entry name" value="Lambda_DNA-bd_dom_sf"/>
</dbReference>
<dbReference type="eggNOG" id="COG1609">
    <property type="taxonomic scope" value="Bacteria"/>
</dbReference>
<protein>
    <submittedName>
        <fullName evidence="6">Transcriptional regulator</fullName>
    </submittedName>
</protein>
<evidence type="ECO:0000313" key="7">
    <source>
        <dbReference type="Proteomes" id="UP000029986"/>
    </source>
</evidence>
<accession>A0A097R2E1</accession>
<evidence type="ECO:0000256" key="3">
    <source>
        <dbReference type="ARBA" id="ARBA00023125"/>
    </source>
</evidence>
<dbReference type="Pfam" id="PF00532">
    <property type="entry name" value="Peripla_BP_1"/>
    <property type="match status" value="1"/>
</dbReference>
<gene>
    <name evidence="6" type="ORF">AT03_11240</name>
</gene>
<dbReference type="SUPFAM" id="SSF53822">
    <property type="entry name" value="Periplasmic binding protein-like I"/>
    <property type="match status" value="1"/>
</dbReference>
<evidence type="ECO:0000256" key="1">
    <source>
        <dbReference type="ARBA" id="ARBA00022491"/>
    </source>
</evidence>
<evidence type="ECO:0000256" key="4">
    <source>
        <dbReference type="ARBA" id="ARBA00023163"/>
    </source>
</evidence>
<dbReference type="CDD" id="cd01392">
    <property type="entry name" value="HTH_LacI"/>
    <property type="match status" value="1"/>
</dbReference>
<dbReference type="SMART" id="SM00354">
    <property type="entry name" value="HTH_LACI"/>
    <property type="match status" value="1"/>
</dbReference>
<keyword evidence="4" id="KW-0804">Transcription</keyword>
<dbReference type="AlphaFoldDB" id="A0A097R2E1"/>
<keyword evidence="3" id="KW-0238">DNA-binding</keyword>
<dbReference type="PROSITE" id="PS50932">
    <property type="entry name" value="HTH_LACI_2"/>
    <property type="match status" value="1"/>
</dbReference>
<reference evidence="6 7" key="1">
    <citation type="journal article" date="2014" name="Gut Pathog.">
        <title>Gene clusters of Hafnia alvei strain FB1 important in survival and pathogenesis: a draft genome perspective.</title>
        <authorList>
            <person name="Tan J.Y."/>
            <person name="Yin W.F."/>
            <person name="Chan K.G."/>
        </authorList>
    </citation>
    <scope>NUCLEOTIDE SEQUENCE [LARGE SCALE GENOMIC DNA]</scope>
    <source>
        <strain evidence="6 7">FB1</strain>
    </source>
</reference>
<evidence type="ECO:0000259" key="5">
    <source>
        <dbReference type="PROSITE" id="PS50932"/>
    </source>
</evidence>
<dbReference type="EMBL" id="CP009706">
    <property type="protein sequence ID" value="AIU72895.1"/>
    <property type="molecule type" value="Genomic_DNA"/>
</dbReference>
<dbReference type="PANTHER" id="PTHR30146">
    <property type="entry name" value="LACI-RELATED TRANSCRIPTIONAL REPRESSOR"/>
    <property type="match status" value="1"/>
</dbReference>
<dbReference type="GO" id="GO:0000976">
    <property type="term" value="F:transcription cis-regulatory region binding"/>
    <property type="evidence" value="ECO:0007669"/>
    <property type="project" value="TreeGrafter"/>
</dbReference>
<dbReference type="CDD" id="cd06289">
    <property type="entry name" value="PBP1_MalI-like"/>
    <property type="match status" value="1"/>
</dbReference>
<dbReference type="GO" id="GO:0003700">
    <property type="term" value="F:DNA-binding transcription factor activity"/>
    <property type="evidence" value="ECO:0007669"/>
    <property type="project" value="TreeGrafter"/>
</dbReference>
<dbReference type="Gene3D" id="1.10.260.40">
    <property type="entry name" value="lambda repressor-like DNA-binding domains"/>
    <property type="match status" value="1"/>
</dbReference>
<evidence type="ECO:0000313" key="6">
    <source>
        <dbReference type="EMBL" id="AIU72895.1"/>
    </source>
</evidence>